<evidence type="ECO:0008006" key="4">
    <source>
        <dbReference type="Google" id="ProtNLM"/>
    </source>
</evidence>
<dbReference type="Gene3D" id="2.60.120.40">
    <property type="match status" value="1"/>
</dbReference>
<dbReference type="Proteomes" id="UP000507470">
    <property type="component" value="Unassembled WGS sequence"/>
</dbReference>
<accession>A0A6J8BRZ7</accession>
<reference evidence="2 3" key="1">
    <citation type="submission" date="2020-06" db="EMBL/GenBank/DDBJ databases">
        <authorList>
            <person name="Li R."/>
            <person name="Bekaert M."/>
        </authorList>
    </citation>
    <scope>NUCLEOTIDE SEQUENCE [LARGE SCALE GENOMIC DNA]</scope>
    <source>
        <strain evidence="3">wild</strain>
    </source>
</reference>
<evidence type="ECO:0000313" key="2">
    <source>
        <dbReference type="EMBL" id="CAC5386296.1"/>
    </source>
</evidence>
<organism evidence="2 3">
    <name type="scientific">Mytilus coruscus</name>
    <name type="common">Sea mussel</name>
    <dbReference type="NCBI Taxonomy" id="42192"/>
    <lineage>
        <taxon>Eukaryota</taxon>
        <taxon>Metazoa</taxon>
        <taxon>Spiralia</taxon>
        <taxon>Lophotrochozoa</taxon>
        <taxon>Mollusca</taxon>
        <taxon>Bivalvia</taxon>
        <taxon>Autobranchia</taxon>
        <taxon>Pteriomorphia</taxon>
        <taxon>Mytilida</taxon>
        <taxon>Mytiloidea</taxon>
        <taxon>Mytilidae</taxon>
        <taxon>Mytilinae</taxon>
        <taxon>Mytilus</taxon>
    </lineage>
</organism>
<evidence type="ECO:0000313" key="3">
    <source>
        <dbReference type="Proteomes" id="UP000507470"/>
    </source>
</evidence>
<dbReference type="OrthoDB" id="6151621at2759"/>
<feature type="coiled-coil region" evidence="1">
    <location>
        <begin position="44"/>
        <end position="71"/>
    </location>
</feature>
<dbReference type="InterPro" id="IPR008983">
    <property type="entry name" value="Tumour_necrosis_fac-like_dom"/>
</dbReference>
<keyword evidence="3" id="KW-1185">Reference proteome</keyword>
<protein>
    <recommendedName>
        <fullName evidence="4">C1q domain-containing protein</fullName>
    </recommendedName>
</protein>
<keyword evidence="1" id="KW-0175">Coiled coil</keyword>
<evidence type="ECO:0000256" key="1">
    <source>
        <dbReference type="SAM" id="Coils"/>
    </source>
</evidence>
<dbReference type="AlphaFoldDB" id="A0A6J8BRZ7"/>
<gene>
    <name evidence="2" type="ORF">MCOR_21753</name>
</gene>
<dbReference type="EMBL" id="CACVKT020003851">
    <property type="protein sequence ID" value="CAC5386296.1"/>
    <property type="molecule type" value="Genomic_DNA"/>
</dbReference>
<dbReference type="SUPFAM" id="SSF49842">
    <property type="entry name" value="TNF-like"/>
    <property type="match status" value="1"/>
</dbReference>
<name>A0A6J8BRZ7_MYTCO</name>
<sequence>MSFCSCNGFLLDDKTQPPTNSGTPMSDEHYKFVMQFVIQERQSRLQLEEYVNQLKQELVTTKTELATEINNLKQCGCASDIKNKTITLQQDFGSLKRDYDVFKTKNALFSQELTVTKNRSVLLENEVAHLQQLQSVSDLQTVFDLKNLTSRLAQEIQATNSRQQAITSEANARKQDFLALYQRIQVSEKDLENLSVDMVERNKKINETDLHTSLRMQLLESNVNLTISKLDEISDRALLTVSSKTATISDGNVFQFTDVLTSDGISNLSSVNTSGIFTCEKHGFYLTSNTKLCHMTLYLNTKRIARTSKGNETNFQSHSLQLFLKLKIGDTLSVKAEKDVYDWGNVDSMFSILQVK</sequence>
<proteinExistence type="predicted"/>